<dbReference type="EMBL" id="JBHRVU010000004">
    <property type="protein sequence ID" value="MFC3440994.1"/>
    <property type="molecule type" value="Genomic_DNA"/>
</dbReference>
<dbReference type="InterPro" id="IPR002053">
    <property type="entry name" value="Glyco_hydro_25"/>
</dbReference>
<evidence type="ECO:0000313" key="4">
    <source>
        <dbReference type="Proteomes" id="UP001595681"/>
    </source>
</evidence>
<reference evidence="4" key="1">
    <citation type="journal article" date="2019" name="Int. J. Syst. Evol. Microbiol.">
        <title>The Global Catalogue of Microorganisms (GCM) 10K type strain sequencing project: providing services to taxonomists for standard genome sequencing and annotation.</title>
        <authorList>
            <consortium name="The Broad Institute Genomics Platform"/>
            <consortium name="The Broad Institute Genome Sequencing Center for Infectious Disease"/>
            <person name="Wu L."/>
            <person name="Ma J."/>
        </authorList>
    </citation>
    <scope>NUCLEOTIDE SEQUENCE [LARGE SCALE GENOMIC DNA]</scope>
    <source>
        <strain evidence="4">CCM 7491</strain>
    </source>
</reference>
<accession>A0ABV7NEX1</accession>
<name>A0ABV7NEX1_9SPHN</name>
<gene>
    <name evidence="3" type="ORF">ACFOKF_07250</name>
</gene>
<evidence type="ECO:0000256" key="2">
    <source>
        <dbReference type="SAM" id="Phobius"/>
    </source>
</evidence>
<dbReference type="InterPro" id="IPR017853">
    <property type="entry name" value="GH"/>
</dbReference>
<protein>
    <submittedName>
        <fullName evidence="3">GH25 family lysozyme</fullName>
    </submittedName>
</protein>
<comment type="caution">
    <text evidence="3">The sequence shown here is derived from an EMBL/GenBank/DDBJ whole genome shotgun (WGS) entry which is preliminary data.</text>
</comment>
<proteinExistence type="inferred from homology"/>
<evidence type="ECO:0000256" key="1">
    <source>
        <dbReference type="ARBA" id="ARBA00010646"/>
    </source>
</evidence>
<sequence>MTLGGLLFRIGAGLAVVAALTLGLWLYARGWAPARDQYPVQGVSISADNGQVDWGTLAAQGTDFAYIRAADAAGRRDPAFAANLRGVRAAGMRYGAMIDFSLCRQPSDQATSFMTTVPRDNAALPPVVRLAFDPGCKARPGRDQLLSDLNTLINLVEGQAGKPALLNVTEDFDKAYDIGSGINRTLWMDGNFFPPDYATKPWVMWTASDMRHIDGVDGPVRWNVVAP</sequence>
<organism evidence="3 4">
    <name type="scientific">Sphingobium rhizovicinum</name>
    <dbReference type="NCBI Taxonomy" id="432308"/>
    <lineage>
        <taxon>Bacteria</taxon>
        <taxon>Pseudomonadati</taxon>
        <taxon>Pseudomonadota</taxon>
        <taxon>Alphaproteobacteria</taxon>
        <taxon>Sphingomonadales</taxon>
        <taxon>Sphingomonadaceae</taxon>
        <taxon>Sphingobium</taxon>
    </lineage>
</organism>
<keyword evidence="2" id="KW-1133">Transmembrane helix</keyword>
<comment type="similarity">
    <text evidence="1">Belongs to the glycosyl hydrolase 25 family.</text>
</comment>
<dbReference type="Gene3D" id="3.20.20.80">
    <property type="entry name" value="Glycosidases"/>
    <property type="match status" value="1"/>
</dbReference>
<dbReference type="RefSeq" id="WP_380794436.1">
    <property type="nucleotide sequence ID" value="NZ_JBHRVU010000004.1"/>
</dbReference>
<keyword evidence="2" id="KW-0812">Transmembrane</keyword>
<dbReference type="PROSITE" id="PS51904">
    <property type="entry name" value="GLYCOSYL_HYDROL_F25_2"/>
    <property type="match status" value="1"/>
</dbReference>
<keyword evidence="2" id="KW-0472">Membrane</keyword>
<dbReference type="PANTHER" id="PTHR34135:SF2">
    <property type="entry name" value="LYSOZYME"/>
    <property type="match status" value="1"/>
</dbReference>
<dbReference type="PANTHER" id="PTHR34135">
    <property type="entry name" value="LYSOZYME"/>
    <property type="match status" value="1"/>
</dbReference>
<dbReference type="Pfam" id="PF01183">
    <property type="entry name" value="Glyco_hydro_25"/>
    <property type="match status" value="1"/>
</dbReference>
<evidence type="ECO:0000313" key="3">
    <source>
        <dbReference type="EMBL" id="MFC3440994.1"/>
    </source>
</evidence>
<dbReference type="SUPFAM" id="SSF51445">
    <property type="entry name" value="(Trans)glycosidases"/>
    <property type="match status" value="1"/>
</dbReference>
<dbReference type="Proteomes" id="UP001595681">
    <property type="component" value="Unassembled WGS sequence"/>
</dbReference>
<feature type="transmembrane region" description="Helical" evidence="2">
    <location>
        <begin position="6"/>
        <end position="28"/>
    </location>
</feature>
<keyword evidence="4" id="KW-1185">Reference proteome</keyword>